<accession>A0A8H7PGI3</accession>
<evidence type="ECO:0000313" key="5">
    <source>
        <dbReference type="Proteomes" id="UP000612746"/>
    </source>
</evidence>
<name>A0A8H7PGI3_9FUNG</name>
<feature type="region of interest" description="Disordered" evidence="2">
    <location>
        <begin position="486"/>
        <end position="534"/>
    </location>
</feature>
<dbReference type="OrthoDB" id="5575722at2759"/>
<proteinExistence type="predicted"/>
<evidence type="ECO:0000256" key="1">
    <source>
        <dbReference type="SAM" id="Coils"/>
    </source>
</evidence>
<protein>
    <recommendedName>
        <fullName evidence="3">HAUS augmin-like complex subunit 6 N-terminal domain-containing protein</fullName>
    </recommendedName>
</protein>
<keyword evidence="5" id="KW-1185">Reference proteome</keyword>
<feature type="domain" description="HAUS augmin-like complex subunit 6 N-terminal" evidence="3">
    <location>
        <begin position="14"/>
        <end position="252"/>
    </location>
</feature>
<reference evidence="4" key="1">
    <citation type="submission" date="2020-12" db="EMBL/GenBank/DDBJ databases">
        <title>Metabolic potential, ecology and presence of endohyphal bacteria is reflected in genomic diversity of Mucoromycotina.</title>
        <authorList>
            <person name="Muszewska A."/>
            <person name="Okrasinska A."/>
            <person name="Steczkiewicz K."/>
            <person name="Drgas O."/>
            <person name="Orlowska M."/>
            <person name="Perlinska-Lenart U."/>
            <person name="Aleksandrzak-Piekarczyk T."/>
            <person name="Szatraj K."/>
            <person name="Zielenkiewicz U."/>
            <person name="Pilsyk S."/>
            <person name="Malc E."/>
            <person name="Mieczkowski P."/>
            <person name="Kruszewska J.S."/>
            <person name="Biernat P."/>
            <person name="Pawlowska J."/>
        </authorList>
    </citation>
    <scope>NUCLEOTIDE SEQUENCE</scope>
    <source>
        <strain evidence="4">WA0000051536</strain>
    </source>
</reference>
<organism evidence="4 5">
    <name type="scientific">Umbelopsis vinacea</name>
    <dbReference type="NCBI Taxonomy" id="44442"/>
    <lineage>
        <taxon>Eukaryota</taxon>
        <taxon>Fungi</taxon>
        <taxon>Fungi incertae sedis</taxon>
        <taxon>Mucoromycota</taxon>
        <taxon>Mucoromycotina</taxon>
        <taxon>Umbelopsidomycetes</taxon>
        <taxon>Umbelopsidales</taxon>
        <taxon>Umbelopsidaceae</taxon>
        <taxon>Umbelopsis</taxon>
    </lineage>
</organism>
<dbReference type="Pfam" id="PF14661">
    <property type="entry name" value="HAUS6_N"/>
    <property type="match status" value="1"/>
</dbReference>
<dbReference type="PANTHER" id="PTHR16151">
    <property type="entry name" value="HAUS AUGMIN-LIKE COMPLEX SUBUNIT 6"/>
    <property type="match status" value="1"/>
</dbReference>
<feature type="compositionally biased region" description="Basic and acidic residues" evidence="2">
    <location>
        <begin position="506"/>
        <end position="529"/>
    </location>
</feature>
<dbReference type="AlphaFoldDB" id="A0A8H7PGI3"/>
<gene>
    <name evidence="4" type="ORF">INT44_008815</name>
</gene>
<feature type="compositionally biased region" description="Low complexity" evidence="2">
    <location>
        <begin position="490"/>
        <end position="501"/>
    </location>
</feature>
<evidence type="ECO:0000256" key="2">
    <source>
        <dbReference type="SAM" id="MobiDB-lite"/>
    </source>
</evidence>
<sequence>MSNSQTSPRHILAENLSILGFKPKNNTNSHYSGVIVNQDAFSGANNTKAFELMSWFLFNKLDAHKAKKVFAHCWPIEDYRSQPREYRSVAYKWLEELKKENRLVGDIVLRRSYFEDCRGERIEKIMMALSTLVLKSMMERSREYLDEPMIALNSNDSSTRRLMELEEATMKANKIVAKLEARHQQFKLNSETKERTIKQKLERLDSYQTQVERQQRDGTGIPNYILQMTSNRSSSYMEQQLLQRMDTLGSIWEQCADELLMSSKNSPQLNEDGSGDFPLDAFSQMWLESWNTVRRIKSEMADESDIEMDTRLVTWAENQAAYHQRRIIKAKAIKSMLEKNQLNGSSDGDAKVHSIYQRKRSLDLTMEAKYSSTIQLPSLKRFRSSELRVQDIRDSVREKVDAVYKESNSHGGQEKIKHKTYITGATSELSQMSRIKSPIVVLPPPPASEATKPTIKYDRNGRRIRPAAEEVTYETTTQNKTLHAKAPIDKSGSSGVKTSSTPNNERLFKENRGGKSVRTKHEVTHEEPTRSLTPGLSLCDEIVNQVNKPPLSMITPPRSYSPKTISSRGHDNFESPSYSKFREYKRKLSAAADTSMEAVEPSVPATSQASIHMSPILSNNIGRTFDSEDGDRNIFEGFQKLGAHSTPQKPSFLESGVNRSILSTAAVSPANNSLLAYNAAIDDTSVYLFGEVLPENFDDGVDMTL</sequence>
<keyword evidence="1" id="KW-0175">Coiled coil</keyword>
<dbReference type="InterPro" id="IPR028163">
    <property type="entry name" value="HAUS_6_N"/>
</dbReference>
<dbReference type="Proteomes" id="UP000612746">
    <property type="component" value="Unassembled WGS sequence"/>
</dbReference>
<feature type="coiled-coil region" evidence="1">
    <location>
        <begin position="162"/>
        <end position="217"/>
    </location>
</feature>
<dbReference type="GO" id="GO:1990498">
    <property type="term" value="C:mitotic spindle microtubule"/>
    <property type="evidence" value="ECO:0007669"/>
    <property type="project" value="TreeGrafter"/>
</dbReference>
<feature type="region of interest" description="Disordered" evidence="2">
    <location>
        <begin position="549"/>
        <end position="576"/>
    </location>
</feature>
<dbReference type="GO" id="GO:0070652">
    <property type="term" value="C:HAUS complex"/>
    <property type="evidence" value="ECO:0007669"/>
    <property type="project" value="InterPro"/>
</dbReference>
<evidence type="ECO:0000313" key="4">
    <source>
        <dbReference type="EMBL" id="KAG2173463.1"/>
    </source>
</evidence>
<dbReference type="InterPro" id="IPR026797">
    <property type="entry name" value="HAUS_6"/>
</dbReference>
<dbReference type="PANTHER" id="PTHR16151:SF2">
    <property type="entry name" value="HAUS AUGMIN-LIKE COMPLEX SUBUNIT 6"/>
    <property type="match status" value="1"/>
</dbReference>
<dbReference type="EMBL" id="JAEPRA010000019">
    <property type="protein sequence ID" value="KAG2173463.1"/>
    <property type="molecule type" value="Genomic_DNA"/>
</dbReference>
<dbReference type="GO" id="GO:0008017">
    <property type="term" value="F:microtubule binding"/>
    <property type="evidence" value="ECO:0007669"/>
    <property type="project" value="TreeGrafter"/>
</dbReference>
<dbReference type="GO" id="GO:0051225">
    <property type="term" value="P:spindle assembly"/>
    <property type="evidence" value="ECO:0007669"/>
    <property type="project" value="InterPro"/>
</dbReference>
<evidence type="ECO:0000259" key="3">
    <source>
        <dbReference type="Pfam" id="PF14661"/>
    </source>
</evidence>
<comment type="caution">
    <text evidence="4">The sequence shown here is derived from an EMBL/GenBank/DDBJ whole genome shotgun (WGS) entry which is preliminary data.</text>
</comment>